<dbReference type="InterPro" id="IPR029044">
    <property type="entry name" value="Nucleotide-diphossugar_trans"/>
</dbReference>
<keyword evidence="16" id="KW-1185">Reference proteome</keyword>
<dbReference type="InterPro" id="IPR004835">
    <property type="entry name" value="Chitin_synth"/>
</dbReference>
<feature type="transmembrane region" description="Helical" evidence="14">
    <location>
        <begin position="1036"/>
        <end position="1062"/>
    </location>
</feature>
<evidence type="ECO:0000256" key="14">
    <source>
        <dbReference type="SAM" id="Phobius"/>
    </source>
</evidence>
<keyword evidence="6 14" id="KW-0812">Transmembrane</keyword>
<proteinExistence type="inferred from homology"/>
<comment type="subcellular location">
    <subcellularLocation>
        <location evidence="1">Cell membrane</location>
        <topology evidence="1">Multi-pass membrane protein</topology>
    </subcellularLocation>
</comment>
<reference evidence="15" key="1">
    <citation type="submission" date="2022-01" db="EMBL/GenBank/DDBJ databases">
        <title>Genome Sequence Resource for Two Populations of Ditylenchus destructor, the Migratory Endoparasitic Phytonematode.</title>
        <authorList>
            <person name="Zhang H."/>
            <person name="Lin R."/>
            <person name="Xie B."/>
        </authorList>
    </citation>
    <scope>NUCLEOTIDE SEQUENCE</scope>
    <source>
        <strain evidence="15">BazhouSP</strain>
    </source>
</reference>
<evidence type="ECO:0000313" key="15">
    <source>
        <dbReference type="EMBL" id="KAI1719927.1"/>
    </source>
</evidence>
<feature type="region of interest" description="Disordered" evidence="13">
    <location>
        <begin position="413"/>
        <end position="454"/>
    </location>
</feature>
<keyword evidence="9 14" id="KW-0472">Membrane</keyword>
<evidence type="ECO:0000256" key="11">
    <source>
        <dbReference type="ARBA" id="ARBA00046329"/>
    </source>
</evidence>
<feature type="region of interest" description="Disordered" evidence="13">
    <location>
        <begin position="1"/>
        <end position="74"/>
    </location>
</feature>
<feature type="transmembrane region" description="Helical" evidence="14">
    <location>
        <begin position="1386"/>
        <end position="1406"/>
    </location>
</feature>
<keyword evidence="4" id="KW-0328">Glycosyltransferase</keyword>
<dbReference type="GO" id="GO:0005886">
    <property type="term" value="C:plasma membrane"/>
    <property type="evidence" value="ECO:0007669"/>
    <property type="project" value="UniProtKB-SubCell"/>
</dbReference>
<evidence type="ECO:0000256" key="5">
    <source>
        <dbReference type="ARBA" id="ARBA00022679"/>
    </source>
</evidence>
<evidence type="ECO:0000256" key="13">
    <source>
        <dbReference type="SAM" id="MobiDB-lite"/>
    </source>
</evidence>
<keyword evidence="8" id="KW-0175">Coiled coil</keyword>
<feature type="compositionally biased region" description="Basic residues" evidence="13">
    <location>
        <begin position="444"/>
        <end position="454"/>
    </location>
</feature>
<feature type="transmembrane region" description="Helical" evidence="14">
    <location>
        <begin position="1447"/>
        <end position="1468"/>
    </location>
</feature>
<accession>A0AAD4N710</accession>
<feature type="transmembrane region" description="Helical" evidence="14">
    <location>
        <begin position="1100"/>
        <end position="1122"/>
    </location>
</feature>
<feature type="compositionally biased region" description="Basic and acidic residues" evidence="13">
    <location>
        <begin position="43"/>
        <end position="52"/>
    </location>
</feature>
<evidence type="ECO:0000256" key="2">
    <source>
        <dbReference type="ARBA" id="ARBA00012543"/>
    </source>
</evidence>
<comment type="catalytic activity">
    <reaction evidence="12">
        <text>[(1-&gt;4)-N-acetyl-beta-D-glucosaminyl](n) + UDP-N-acetyl-alpha-D-glucosamine = [(1-&gt;4)-N-acetyl-beta-D-glucosaminyl](n+1) + UDP + H(+)</text>
        <dbReference type="Rhea" id="RHEA:16637"/>
        <dbReference type="Rhea" id="RHEA-COMP:9593"/>
        <dbReference type="Rhea" id="RHEA-COMP:9595"/>
        <dbReference type="ChEBI" id="CHEBI:15378"/>
        <dbReference type="ChEBI" id="CHEBI:17029"/>
        <dbReference type="ChEBI" id="CHEBI:57705"/>
        <dbReference type="ChEBI" id="CHEBI:58223"/>
        <dbReference type="EC" id="2.4.1.16"/>
    </reaction>
</comment>
<comment type="caution">
    <text evidence="15">The sequence shown here is derived from an EMBL/GenBank/DDBJ whole genome shotgun (WGS) entry which is preliminary data.</text>
</comment>
<dbReference type="EMBL" id="JAKKPZ010000006">
    <property type="protein sequence ID" value="KAI1719927.1"/>
    <property type="molecule type" value="Genomic_DNA"/>
</dbReference>
<dbReference type="EC" id="2.4.1.16" evidence="2"/>
<evidence type="ECO:0000256" key="12">
    <source>
        <dbReference type="ARBA" id="ARBA00048014"/>
    </source>
</evidence>
<dbReference type="FunFam" id="3.90.550.10:FF:000139">
    <property type="entry name" value="Chitin synthase 8"/>
    <property type="match status" value="1"/>
</dbReference>
<dbReference type="PANTHER" id="PTHR22914">
    <property type="entry name" value="CHITIN SYNTHASE"/>
    <property type="match status" value="1"/>
</dbReference>
<keyword evidence="3" id="KW-1003">Cell membrane</keyword>
<feature type="transmembrane region" description="Helical" evidence="14">
    <location>
        <begin position="1158"/>
        <end position="1178"/>
    </location>
</feature>
<evidence type="ECO:0000256" key="3">
    <source>
        <dbReference type="ARBA" id="ARBA00022475"/>
    </source>
</evidence>
<evidence type="ECO:0000256" key="1">
    <source>
        <dbReference type="ARBA" id="ARBA00004651"/>
    </source>
</evidence>
<sequence length="1611" mass="185140">MDPISAFLLNNRRHREDDPSLVAEVESSVPFSSDHSTKSTGRSPDHTLERPRRNNSSDFMVPDPPNPHNSGQRTMPAFESRAQSSNPTINIRSEHISKAINNASKLETDAYAYVNGKQISASRISEERGWDIFRMLPPQTDKSVNGVWHKARENTVFVSEKHVAKWVWAVFIALCAPELICFIRCFHRTMFRNVKRPTFFQFFIVLCVESLHAFGVGALVFDVFTNLPAVTAVMLSNALCLVPNILNLLSRRPNRWLFCLAMLDIGAIASQSTTYWAWPAFVPEIREKAIAICIYTTFISLAWWQNFVHPSSFLAPVRRLAIFAAQLTEKRSKTYVIISLWKCFIYAFCLLYFITPRIAIENLFQSNIFGERLITIVAKDLNQTQINQFQARMHEYETPDYHLPDYEANEKKKAKSKSKWNPDEDPDSIDVGDYVQDKEESTKSKGKHKKHVLKRSPVSKPEELEVIAAYNIYDDYVELNQFTTPYDAIWLMLFQIGAVALCYQSSKFACKVMMQRIGFALPILLAGPVTIAFLSSACEHRSIDPCHMTSVLSKEMFWQCHQSSQKVHFWTKEFWTDIQTLLWLGWLMAQIWVTIHLWAPEHERLAKCEKLFVLSYYSGVFVDQSLSLNRRKDDKAKIKCENLEMDSEDPSQTYETVNAFGRLAPPSLCSISSSKLDGGLIRDSASSADAISKIYVCATMWHETAFEMKCMLKSIFRLDEDQCARRNAQKYLKVVDPDYYEFEAHIFLDDSFDTNEFGELEINKYVKQIIENMDGAASAVHRTPMRLKTPKMCTVPYGGRLSYILPGRNRLTIHLKDKARVKQRKRWSQVMYLYYLLGYRLMTKVSDQARKEIIAENTYILTLDGDVDFTPRCVHLLVDLMKKNRRLGAACGRIHPRGSGLMIWYQKFEYAVGHWLQKATEHMIGCVLCSPGCFSLFRSYALMDDNVTRKYATKSEKPIHYVQYDQGEDRWLCTLLLQRGYRVEYCAASDALTFAPEGFNEFFNQRRRWIPSTLANIIDLIRDYRNVVAVNESISIWYIIYQFIMLVSSILGPGTIFLMVVGAISISFNIDTRLALLIVTFPVVLFCFCCLTCKTEKQLLLAQLFAALFAMLMTAVMVGTSLQIQKDGITSPHSIFLFAVIGSFTTAALLHPCEFSCVIPVILYFLAIPCMYMLLPIYSITNLNTASWGTREHVGDANEKKKVGPKRLDLVKNGMAEPDPDGELSFGCGSACRLMCCLKPNRAEHSPQLWKITEGLKEISNRLERLENGVADSGRTVTKRKLDNTHASENSCEYLEDEENLSDFDDNYDLQRHSQLAAKRGQNWKKPSNETWLNDKLLKRFERHCIDAEEESFWIDMIEKYLQPVAVDSKEQERIRMGLLELRNKMCSAFFMINVVFIIVVLVLQMQKDCLHIEWPLGPKFNHSITPCNSDSREEIWVMTRLQLEPIGLVFLVFFMSILIIQFVAMLLHRFATLAHIIASTELFCCKKPVDKLNEDELVVQNAVEIARELQAIRGVNEDPLKHEDNAISRRKVVQTLECSRRSRMKHETETLDAAFKKRFFALSSAQWSDGQGSDKEKRLTLRRSTIKALEHRRNSVFGTMDRKNVMHSRI</sequence>
<dbReference type="Pfam" id="PF03142">
    <property type="entry name" value="Chitin_synth_2"/>
    <property type="match status" value="1"/>
</dbReference>
<name>A0AAD4N710_9BILA</name>
<feature type="transmembrane region" description="Helical" evidence="14">
    <location>
        <begin position="166"/>
        <end position="186"/>
    </location>
</feature>
<keyword evidence="10" id="KW-0325">Glycoprotein</keyword>
<evidence type="ECO:0000256" key="7">
    <source>
        <dbReference type="ARBA" id="ARBA00022989"/>
    </source>
</evidence>
<evidence type="ECO:0000256" key="6">
    <source>
        <dbReference type="ARBA" id="ARBA00022692"/>
    </source>
</evidence>
<feature type="transmembrane region" description="Helical" evidence="14">
    <location>
        <begin position="289"/>
        <end position="308"/>
    </location>
</feature>
<gene>
    <name evidence="15" type="ORF">DdX_05288</name>
</gene>
<evidence type="ECO:0000256" key="4">
    <source>
        <dbReference type="ARBA" id="ARBA00022676"/>
    </source>
</evidence>
<evidence type="ECO:0000313" key="16">
    <source>
        <dbReference type="Proteomes" id="UP001201812"/>
    </source>
</evidence>
<dbReference type="Proteomes" id="UP001201812">
    <property type="component" value="Unassembled WGS sequence"/>
</dbReference>
<dbReference type="PANTHER" id="PTHR22914:SF42">
    <property type="entry name" value="CHITIN SYNTHASE"/>
    <property type="match status" value="1"/>
</dbReference>
<feature type="transmembrane region" description="Helical" evidence="14">
    <location>
        <begin position="1134"/>
        <end position="1152"/>
    </location>
</feature>
<feature type="compositionally biased region" description="Polar residues" evidence="13">
    <location>
        <begin position="29"/>
        <end position="42"/>
    </location>
</feature>
<feature type="transmembrane region" description="Helical" evidence="14">
    <location>
        <begin position="1074"/>
        <end position="1094"/>
    </location>
</feature>
<organism evidence="15 16">
    <name type="scientific">Ditylenchus destructor</name>
    <dbReference type="NCBI Taxonomy" id="166010"/>
    <lineage>
        <taxon>Eukaryota</taxon>
        <taxon>Metazoa</taxon>
        <taxon>Ecdysozoa</taxon>
        <taxon>Nematoda</taxon>
        <taxon>Chromadorea</taxon>
        <taxon>Rhabditida</taxon>
        <taxon>Tylenchina</taxon>
        <taxon>Tylenchomorpha</taxon>
        <taxon>Sphaerularioidea</taxon>
        <taxon>Anguinidae</taxon>
        <taxon>Anguininae</taxon>
        <taxon>Ditylenchus</taxon>
    </lineage>
</organism>
<dbReference type="GO" id="GO:0006031">
    <property type="term" value="P:chitin biosynthetic process"/>
    <property type="evidence" value="ECO:0007669"/>
    <property type="project" value="TreeGrafter"/>
</dbReference>
<comment type="similarity">
    <text evidence="11">Belongs to the chitin synthase family. Class IV subfamily.</text>
</comment>
<keyword evidence="5" id="KW-0808">Transferase</keyword>
<dbReference type="SUPFAM" id="SSF53448">
    <property type="entry name" value="Nucleotide-diphospho-sugar transferases"/>
    <property type="match status" value="1"/>
</dbReference>
<evidence type="ECO:0000256" key="10">
    <source>
        <dbReference type="ARBA" id="ARBA00023180"/>
    </source>
</evidence>
<feature type="transmembrane region" description="Helical" evidence="14">
    <location>
        <begin position="227"/>
        <end position="249"/>
    </location>
</feature>
<feature type="transmembrane region" description="Helical" evidence="14">
    <location>
        <begin position="198"/>
        <end position="221"/>
    </location>
</feature>
<keyword evidence="7 14" id="KW-1133">Transmembrane helix</keyword>
<feature type="transmembrane region" description="Helical" evidence="14">
    <location>
        <begin position="256"/>
        <end position="277"/>
    </location>
</feature>
<protein>
    <recommendedName>
        <fullName evidence="2">chitin synthase</fullName>
        <ecNumber evidence="2">2.4.1.16</ecNumber>
    </recommendedName>
</protein>
<evidence type="ECO:0000256" key="9">
    <source>
        <dbReference type="ARBA" id="ARBA00023136"/>
    </source>
</evidence>
<dbReference type="GO" id="GO:0004100">
    <property type="term" value="F:chitin synthase activity"/>
    <property type="evidence" value="ECO:0007669"/>
    <property type="project" value="UniProtKB-EC"/>
</dbReference>
<feature type="transmembrane region" description="Helical" evidence="14">
    <location>
        <begin position="335"/>
        <end position="354"/>
    </location>
</feature>
<evidence type="ECO:0000256" key="8">
    <source>
        <dbReference type="ARBA" id="ARBA00023054"/>
    </source>
</evidence>